<dbReference type="Pfam" id="PF00557">
    <property type="entry name" value="Peptidase_M24"/>
    <property type="match status" value="1"/>
</dbReference>
<dbReference type="InterPro" id="IPR001714">
    <property type="entry name" value="Pept_M24_MAP"/>
</dbReference>
<evidence type="ECO:0000256" key="1">
    <source>
        <dbReference type="ARBA" id="ARBA00002521"/>
    </source>
</evidence>
<evidence type="ECO:0000256" key="4">
    <source>
        <dbReference type="ARBA" id="ARBA00022723"/>
    </source>
</evidence>
<evidence type="ECO:0000256" key="6">
    <source>
        <dbReference type="RuleBase" id="RU003653"/>
    </source>
</evidence>
<dbReference type="InterPro" id="IPR000994">
    <property type="entry name" value="Pept_M24"/>
</dbReference>
<dbReference type="GO" id="GO:0070006">
    <property type="term" value="F:metalloaminopeptidase activity"/>
    <property type="evidence" value="ECO:0007669"/>
    <property type="project" value="InterPro"/>
</dbReference>
<feature type="domain" description="Peptidase M24" evidence="7">
    <location>
        <begin position="16"/>
        <end position="202"/>
    </location>
</feature>
<evidence type="ECO:0000259" key="7">
    <source>
        <dbReference type="Pfam" id="PF00557"/>
    </source>
</evidence>
<evidence type="ECO:0000313" key="9">
    <source>
        <dbReference type="Proteomes" id="UP000269352"/>
    </source>
</evidence>
<name>A0A388TF92_TERA1</name>
<evidence type="ECO:0000256" key="5">
    <source>
        <dbReference type="ARBA" id="ARBA00022801"/>
    </source>
</evidence>
<comment type="cofactor">
    <cofactor evidence="6">
        <name>Co(2+)</name>
        <dbReference type="ChEBI" id="CHEBI:48828"/>
    </cofactor>
    <cofactor evidence="6">
        <name>Zn(2+)</name>
        <dbReference type="ChEBI" id="CHEBI:29105"/>
    </cofactor>
    <cofactor evidence="6">
        <name>Mn(2+)</name>
        <dbReference type="ChEBI" id="CHEBI:29035"/>
    </cofactor>
    <cofactor evidence="6">
        <name>Fe(2+)</name>
        <dbReference type="ChEBI" id="CHEBI:29033"/>
    </cofactor>
    <text evidence="6">Binds 2 divalent metal cations per subunit. Has a high-affinity and a low affinity metal-binding site. The true nature of the physiological cofactor is under debate. The enzyme is active with cobalt, zinc, manganese or divalent iron ions.</text>
</comment>
<dbReference type="GO" id="GO:0005829">
    <property type="term" value="C:cytosol"/>
    <property type="evidence" value="ECO:0007669"/>
    <property type="project" value="TreeGrafter"/>
</dbReference>
<dbReference type="GO" id="GO:0006508">
    <property type="term" value="P:proteolysis"/>
    <property type="evidence" value="ECO:0007669"/>
    <property type="project" value="UniProtKB-KW"/>
</dbReference>
<keyword evidence="9" id="KW-1185">Reference proteome</keyword>
<keyword evidence="5" id="KW-0378">Hydrolase</keyword>
<evidence type="ECO:0000313" key="8">
    <source>
        <dbReference type="EMBL" id="GBR75281.1"/>
    </source>
</evidence>
<keyword evidence="3 6" id="KW-0645">Protease</keyword>
<dbReference type="InterPro" id="IPR002467">
    <property type="entry name" value="Pept_M24A_MAP1"/>
</dbReference>
<reference evidence="8 9" key="1">
    <citation type="journal article" date="2019" name="ISME J.">
        <title>Genome analyses of uncultured TG2/ZB3 bacteria in 'Margulisbacteria' specifically attached to ectosymbiotic spirochetes of protists in the termite gut.</title>
        <authorList>
            <person name="Utami Y.D."/>
            <person name="Kuwahara H."/>
            <person name="Igai K."/>
            <person name="Murakami T."/>
            <person name="Sugaya K."/>
            <person name="Morikawa T."/>
            <person name="Nagura Y."/>
            <person name="Yuki M."/>
            <person name="Deevong P."/>
            <person name="Inoue T."/>
            <person name="Kihara K."/>
            <person name="Lo N."/>
            <person name="Yamada A."/>
            <person name="Ohkuma M."/>
            <person name="Hongoh Y."/>
        </authorList>
    </citation>
    <scope>NUCLEOTIDE SEQUENCE [LARGE SCALE GENOMIC DNA]</scope>
    <source>
        <strain evidence="8">NkOx7-01</strain>
    </source>
</reference>
<keyword evidence="4 6" id="KW-0479">Metal-binding</keyword>
<protein>
    <recommendedName>
        <fullName evidence="6">Methionine aminopeptidase</fullName>
        <ecNumber evidence="6">3.4.11.18</ecNumber>
    </recommendedName>
</protein>
<comment type="function">
    <text evidence="1">Removes the N-terminal methionine from nascent proteins. The N-terminal methionine is often cleaved when the second residue in the primary sequence is small and uncharged (Met-Ala-, Cys, Gly, Pro, Ser, Thr, or Val). Requires deformylation of the N(alpha)-formylated initiator methionine before it can be hydrolyzed.</text>
</comment>
<dbReference type="InterPro" id="IPR036005">
    <property type="entry name" value="Creatinase/aminopeptidase-like"/>
</dbReference>
<dbReference type="SUPFAM" id="SSF55920">
    <property type="entry name" value="Creatinase/aminopeptidase"/>
    <property type="match status" value="1"/>
</dbReference>
<feature type="non-terminal residue" evidence="8">
    <location>
        <position position="202"/>
    </location>
</feature>
<dbReference type="PANTHER" id="PTHR43330">
    <property type="entry name" value="METHIONINE AMINOPEPTIDASE"/>
    <property type="match status" value="1"/>
</dbReference>
<dbReference type="GO" id="GO:0046872">
    <property type="term" value="F:metal ion binding"/>
    <property type="evidence" value="ECO:0007669"/>
    <property type="project" value="UniProtKB-KW"/>
</dbReference>
<dbReference type="NCBIfam" id="TIGR00500">
    <property type="entry name" value="met_pdase_I"/>
    <property type="match status" value="1"/>
</dbReference>
<dbReference type="GO" id="GO:0004239">
    <property type="term" value="F:initiator methionyl aminopeptidase activity"/>
    <property type="evidence" value="ECO:0007669"/>
    <property type="project" value="UniProtKB-EC"/>
</dbReference>
<dbReference type="PRINTS" id="PR00599">
    <property type="entry name" value="MAPEPTIDASE"/>
</dbReference>
<proteinExistence type="inferred from homology"/>
<dbReference type="PROSITE" id="PS00680">
    <property type="entry name" value="MAP_1"/>
    <property type="match status" value="1"/>
</dbReference>
<dbReference type="EC" id="3.4.11.18" evidence="6"/>
<evidence type="ECO:0000256" key="2">
    <source>
        <dbReference type="ARBA" id="ARBA00022438"/>
    </source>
</evidence>
<keyword evidence="2 6" id="KW-0031">Aminopeptidase</keyword>
<comment type="similarity">
    <text evidence="6">Belongs to the peptidase M24A family.</text>
</comment>
<sequence>MAEGQVILKSEYEIMKMAEAGKYNALFFRELGQYIQAGLSTMDLENFACAFCDKHGLFPTFKAEPRYHWALCVSINEEVVHGIPSKQKIIQDGDIVSVDIGVTLDGYIGDSCYTYMVGNVSPQAKKLCGATREALDKAIKIIRPGATIGDIGHAIQSHVEPLGFSVVREYVGHGVGTRMHEPPSVPHYGRAGEGLVLQEGMV</sequence>
<dbReference type="PANTHER" id="PTHR43330:SF27">
    <property type="entry name" value="METHIONINE AMINOPEPTIDASE"/>
    <property type="match status" value="1"/>
</dbReference>
<comment type="catalytic activity">
    <reaction evidence="6">
        <text>Release of N-terminal amino acids, preferentially methionine, from peptides and arylamides.</text>
        <dbReference type="EC" id="3.4.11.18"/>
    </reaction>
</comment>
<dbReference type="AlphaFoldDB" id="A0A388TF92"/>
<comment type="caution">
    <text evidence="8">The sequence shown here is derived from an EMBL/GenBank/DDBJ whole genome shotgun (WGS) entry which is preliminary data.</text>
</comment>
<accession>A0A388TF92</accession>
<dbReference type="EMBL" id="BGZN01000222">
    <property type="protein sequence ID" value="GBR75281.1"/>
    <property type="molecule type" value="Genomic_DNA"/>
</dbReference>
<evidence type="ECO:0000256" key="3">
    <source>
        <dbReference type="ARBA" id="ARBA00022670"/>
    </source>
</evidence>
<organism evidence="8 9">
    <name type="scientific">Termititenax aidoneus</name>
    <dbReference type="NCBI Taxonomy" id="2218524"/>
    <lineage>
        <taxon>Bacteria</taxon>
        <taxon>Bacillati</taxon>
        <taxon>Candidatus Margulisiibacteriota</taxon>
        <taxon>Candidatus Termititenacia</taxon>
        <taxon>Candidatus Termititenacales</taxon>
        <taxon>Candidatus Termititenacaceae</taxon>
        <taxon>Candidatus Termititenax</taxon>
    </lineage>
</organism>
<dbReference type="Gene3D" id="3.90.230.10">
    <property type="entry name" value="Creatinase/methionine aminopeptidase superfamily"/>
    <property type="match status" value="1"/>
</dbReference>
<gene>
    <name evidence="8" type="primary">map</name>
    <name evidence="8" type="ORF">NO1_2290</name>
</gene>
<dbReference type="Proteomes" id="UP000269352">
    <property type="component" value="Unassembled WGS sequence"/>
</dbReference>